<proteinExistence type="predicted"/>
<organism evidence="2">
    <name type="scientific">Utricularia reniformis</name>
    <dbReference type="NCBI Taxonomy" id="192314"/>
    <lineage>
        <taxon>Eukaryota</taxon>
        <taxon>Viridiplantae</taxon>
        <taxon>Streptophyta</taxon>
        <taxon>Embryophyta</taxon>
        <taxon>Tracheophyta</taxon>
        <taxon>Spermatophyta</taxon>
        <taxon>Magnoliopsida</taxon>
        <taxon>eudicotyledons</taxon>
        <taxon>Gunneridae</taxon>
        <taxon>Pentapetalae</taxon>
        <taxon>asterids</taxon>
        <taxon>lamiids</taxon>
        <taxon>Lamiales</taxon>
        <taxon>Lentibulariaceae</taxon>
        <taxon>Utricularia</taxon>
    </lineage>
</organism>
<protein>
    <submittedName>
        <fullName evidence="2">Uncharacterized protein</fullName>
    </submittedName>
</protein>
<sequence length="98" mass="11188">MKERFTSVGPDGQVEVTNRILPSKQGSYLLLEEIRPTSILPEVRWAYRIIPRSTTSETPFSLVYSTNAVTPVEVGMMSHRLTFYDENVNAELRRADLN</sequence>
<dbReference type="PANTHER" id="PTHR48475">
    <property type="entry name" value="RIBONUCLEASE H"/>
    <property type="match status" value="1"/>
</dbReference>
<reference evidence="2" key="1">
    <citation type="submission" date="2017-03" db="EMBL/GenBank/DDBJ databases">
        <title>The mitochondrial genome of the carnivorous plant Utricularia reniformis (Lentibulariaceae): structure, comparative analysis and evolutionary landmarks.</title>
        <authorList>
            <person name="Silva S.R."/>
            <person name="Alvarenga D.O."/>
            <person name="Michael T.P."/>
            <person name="Miranda V.F.O."/>
            <person name="Varani A.M."/>
        </authorList>
    </citation>
    <scope>NUCLEOTIDE SEQUENCE</scope>
</reference>
<gene>
    <name evidence="1" type="ORF">AEK19_MT0868</name>
    <name evidence="2" type="ORF">AEK19_MT1841</name>
</gene>
<evidence type="ECO:0000313" key="2">
    <source>
        <dbReference type="EMBL" id="ART32011.1"/>
    </source>
</evidence>
<name>A0A1Y0B3M7_9LAMI</name>
<keyword evidence="2" id="KW-0496">Mitochondrion</keyword>
<dbReference type="GO" id="GO:0003676">
    <property type="term" value="F:nucleic acid binding"/>
    <property type="evidence" value="ECO:0007669"/>
    <property type="project" value="InterPro"/>
</dbReference>
<evidence type="ECO:0000313" key="1">
    <source>
        <dbReference type="EMBL" id="ART31100.1"/>
    </source>
</evidence>
<dbReference type="InterPro" id="IPR036397">
    <property type="entry name" value="RNaseH_sf"/>
</dbReference>
<dbReference type="EMBL" id="KY774314">
    <property type="protein sequence ID" value="ART31100.1"/>
    <property type="molecule type" value="Genomic_DNA"/>
</dbReference>
<accession>A0A1Y0B3M7</accession>
<dbReference type="PANTHER" id="PTHR48475:SF2">
    <property type="entry name" value="RIBONUCLEASE H"/>
    <property type="match status" value="1"/>
</dbReference>
<dbReference type="EMBL" id="KY774314">
    <property type="protein sequence ID" value="ART32011.1"/>
    <property type="molecule type" value="Genomic_DNA"/>
</dbReference>
<dbReference type="Gene3D" id="3.30.420.10">
    <property type="entry name" value="Ribonuclease H-like superfamily/Ribonuclease H"/>
    <property type="match status" value="1"/>
</dbReference>
<geneLocation type="mitochondrion" evidence="2"/>
<dbReference type="AlphaFoldDB" id="A0A1Y0B3M7"/>